<dbReference type="PATRIC" id="fig|80852.17.peg.1541"/>
<proteinExistence type="predicted"/>
<protein>
    <submittedName>
        <fullName evidence="1">Uncharacterized phage protein</fullName>
    </submittedName>
</protein>
<evidence type="ECO:0000313" key="2">
    <source>
        <dbReference type="Proteomes" id="UP000032427"/>
    </source>
</evidence>
<reference evidence="2" key="1">
    <citation type="submission" date="2014-09" db="EMBL/GenBank/DDBJ databases">
        <authorList>
            <person name="Hjerde E."/>
        </authorList>
    </citation>
    <scope>NUCLEOTIDE SEQUENCE [LARGE SCALE GENOMIC DNA]</scope>
    <source>
        <strain evidence="2">06/09/139</strain>
    </source>
</reference>
<dbReference type="STRING" id="80852.AWOD_I_1498"/>
<dbReference type="GeneID" id="28541056"/>
<dbReference type="HOGENOM" id="CLU_2505453_0_0_6"/>
<dbReference type="KEGG" id="awd:AWOD_I_1498"/>
<evidence type="ECO:0000313" key="1">
    <source>
        <dbReference type="EMBL" id="CED71572.1"/>
    </source>
</evidence>
<dbReference type="RefSeq" id="WP_023603432.1">
    <property type="nucleotide sequence ID" value="NZ_LN554846.1"/>
</dbReference>
<dbReference type="OrthoDB" id="5917470at2"/>
<dbReference type="Proteomes" id="UP000032427">
    <property type="component" value="Chromosome 1"/>
</dbReference>
<gene>
    <name evidence="1" type="ORF">AWOD_I_1498</name>
</gene>
<dbReference type="AlphaFoldDB" id="A0A090IMD3"/>
<accession>A0A090IMD3</accession>
<organism evidence="1 2">
    <name type="scientific">Aliivibrio wodanis</name>
    <dbReference type="NCBI Taxonomy" id="80852"/>
    <lineage>
        <taxon>Bacteria</taxon>
        <taxon>Pseudomonadati</taxon>
        <taxon>Pseudomonadota</taxon>
        <taxon>Gammaproteobacteria</taxon>
        <taxon>Vibrionales</taxon>
        <taxon>Vibrionaceae</taxon>
        <taxon>Aliivibrio</taxon>
    </lineage>
</organism>
<sequence length="85" mass="9464">MKTLSLSHLSKLASTAEQVRQSITLGNIAVSQTAQNHPIRDEFKAFEVEAKSLLETFTAEVSDELISKIEKLQITAENINSRLSY</sequence>
<dbReference type="EMBL" id="LN554846">
    <property type="protein sequence ID" value="CED71572.1"/>
    <property type="molecule type" value="Genomic_DNA"/>
</dbReference>
<name>A0A090IMD3_9GAMM</name>
<keyword evidence="2" id="KW-1185">Reference proteome</keyword>